<dbReference type="InterPro" id="IPR059180">
    <property type="entry name" value="3D_YorM"/>
</dbReference>
<dbReference type="GO" id="GO:0009254">
    <property type="term" value="P:peptidoglycan turnover"/>
    <property type="evidence" value="ECO:0007669"/>
    <property type="project" value="InterPro"/>
</dbReference>
<feature type="chain" id="PRO_5040892611" description="Cell wall-binding protein" evidence="3">
    <location>
        <begin position="26"/>
        <end position="430"/>
    </location>
</feature>
<dbReference type="Gene3D" id="6.10.250.3150">
    <property type="match status" value="1"/>
</dbReference>
<evidence type="ECO:0000259" key="4">
    <source>
        <dbReference type="Pfam" id="PF06725"/>
    </source>
</evidence>
<evidence type="ECO:0000259" key="5">
    <source>
        <dbReference type="Pfam" id="PF24568"/>
    </source>
</evidence>
<evidence type="ECO:0000256" key="1">
    <source>
        <dbReference type="ARBA" id="ARBA00022729"/>
    </source>
</evidence>
<dbReference type="InterPro" id="IPR010611">
    <property type="entry name" value="3D_dom"/>
</dbReference>
<dbReference type="GO" id="GO:0019867">
    <property type="term" value="C:outer membrane"/>
    <property type="evidence" value="ECO:0007669"/>
    <property type="project" value="InterPro"/>
</dbReference>
<dbReference type="KEGG" id="bti:BTG_17730"/>
<keyword evidence="1 3" id="KW-0732">Signal</keyword>
<evidence type="ECO:0000313" key="6">
    <source>
        <dbReference type="EMBL" id="AFQ16981.1"/>
    </source>
</evidence>
<organism evidence="6 7">
    <name type="scientific">Bacillus thuringiensis HD-771</name>
    <dbReference type="NCBI Taxonomy" id="1218175"/>
    <lineage>
        <taxon>Bacteria</taxon>
        <taxon>Bacillati</taxon>
        <taxon>Bacillota</taxon>
        <taxon>Bacilli</taxon>
        <taxon>Bacillales</taxon>
        <taxon>Bacillaceae</taxon>
        <taxon>Bacillus</taxon>
        <taxon>Bacillus cereus group</taxon>
    </lineage>
</organism>
<dbReference type="Pfam" id="PF24568">
    <property type="entry name" value="CC_PcsB"/>
    <property type="match status" value="1"/>
</dbReference>
<evidence type="ECO:0000256" key="2">
    <source>
        <dbReference type="SAM" id="MobiDB-lite"/>
    </source>
</evidence>
<feature type="region of interest" description="Disordered" evidence="2">
    <location>
        <begin position="282"/>
        <end position="325"/>
    </location>
</feature>
<sequence length="430" mass="47359">MNYFKRISSLVLAGIIVLSSTVAVKAESNDEKLNNMQQQLQQNDAEMQKKEQEKQAVSKEIKGIENELHNLNNTIAKNKEDQAAIQRKIDETHKQIEQKKQEIVVLEDKVLARKDIMRKRMVSVQNSSNTSLVVEVVVESKNFADFLQRMNAVSTILEADKEILRLQEQDLRQIEEDKKTIDEKEASLVVDKQKLAKAQAELQDNLKKRQDNLQAVQAKYNEVASQLNLATEEKAKIESNMKAVQETIAREQEAARIAAEERAKAEAAAKAEQEALAKAQAEIAEKQKQEKASKPAKPAKPAEPVVSNNSKVEPEQPSKPAAGGKELYVHATAYTADPSENGYGSGQQVYSAWGPGGKPYNLTANPGMKLIAVDPSVIPLGSIVYVEGYGQAIAADTGGAIKGHKIDVLMPDKASSSNWGRKNVKVTILN</sequence>
<dbReference type="PANTHER" id="PTHR39160">
    <property type="entry name" value="CELL WALL-BINDING PROTEIN YOCH"/>
    <property type="match status" value="1"/>
</dbReference>
<dbReference type="Proteomes" id="UP000005259">
    <property type="component" value="Chromosome"/>
</dbReference>
<dbReference type="SUPFAM" id="SSF50685">
    <property type="entry name" value="Barwin-like endoglucanases"/>
    <property type="match status" value="1"/>
</dbReference>
<feature type="signal peptide" evidence="3">
    <location>
        <begin position="1"/>
        <end position="25"/>
    </location>
</feature>
<reference evidence="6 7" key="1">
    <citation type="submission" date="2012-08" db="EMBL/GenBank/DDBJ databases">
        <authorList>
            <person name="Doggett N."/>
            <person name="Teshima H."/>
            <person name="Bruce D."/>
            <person name="Detter J.C."/>
            <person name="Johnson S.L."/>
            <person name="Han C."/>
        </authorList>
    </citation>
    <scope>NUCLEOTIDE SEQUENCE [LARGE SCALE GENOMIC DNA]</scope>
    <source>
        <strain evidence="6 7">HD-771</strain>
    </source>
</reference>
<feature type="compositionally biased region" description="Basic and acidic residues" evidence="2">
    <location>
        <begin position="283"/>
        <end position="293"/>
    </location>
</feature>
<evidence type="ECO:0000256" key="3">
    <source>
        <dbReference type="SAM" id="SignalP"/>
    </source>
</evidence>
<evidence type="ECO:0008006" key="8">
    <source>
        <dbReference type="Google" id="ProtNLM"/>
    </source>
</evidence>
<protein>
    <recommendedName>
        <fullName evidence="8">Cell wall-binding protein</fullName>
    </recommendedName>
</protein>
<dbReference type="RefSeq" id="WP_001105829.1">
    <property type="nucleotide sequence ID" value="NC_018500.1"/>
</dbReference>
<feature type="compositionally biased region" description="Basic and acidic residues" evidence="2">
    <location>
        <begin position="46"/>
        <end position="55"/>
    </location>
</feature>
<accession>A0A9W3JAS4</accession>
<dbReference type="AlphaFoldDB" id="A0A9W3JAS4"/>
<dbReference type="CDD" id="cd14667">
    <property type="entry name" value="3D_containing_proteins"/>
    <property type="match status" value="1"/>
</dbReference>
<dbReference type="PANTHER" id="PTHR39160:SF6">
    <property type="entry name" value="CELL WALL-BINDING PROTEIN YOCH"/>
    <property type="match status" value="1"/>
</dbReference>
<feature type="region of interest" description="Disordered" evidence="2">
    <location>
        <begin position="36"/>
        <end position="55"/>
    </location>
</feature>
<dbReference type="Pfam" id="PF06725">
    <property type="entry name" value="3D"/>
    <property type="match status" value="1"/>
</dbReference>
<evidence type="ECO:0000313" key="7">
    <source>
        <dbReference type="Proteomes" id="UP000005259"/>
    </source>
</evidence>
<dbReference type="EMBL" id="CP003752">
    <property type="protein sequence ID" value="AFQ16981.1"/>
    <property type="molecule type" value="Genomic_DNA"/>
</dbReference>
<dbReference type="InterPro" id="IPR057309">
    <property type="entry name" value="PcsB_CC"/>
</dbReference>
<name>A0A9W3JAS4_BACTU</name>
<feature type="domain" description="Peptidoglycan hydrolase PcsB coiled-coil" evidence="5">
    <location>
        <begin position="103"/>
        <end position="176"/>
    </location>
</feature>
<dbReference type="InterPro" id="IPR051933">
    <property type="entry name" value="Resuscitation_pf_RpfB"/>
</dbReference>
<proteinExistence type="predicted"/>
<dbReference type="InterPro" id="IPR036908">
    <property type="entry name" value="RlpA-like_sf"/>
</dbReference>
<dbReference type="GO" id="GO:0004553">
    <property type="term" value="F:hydrolase activity, hydrolyzing O-glycosyl compounds"/>
    <property type="evidence" value="ECO:0007669"/>
    <property type="project" value="InterPro"/>
</dbReference>
<feature type="domain" description="3D" evidence="4">
    <location>
        <begin position="371"/>
        <end position="430"/>
    </location>
</feature>
<gene>
    <name evidence="6" type="ORF">BTG_17730</name>
</gene>